<dbReference type="AlphaFoldDB" id="A0A1G7BWP4"/>
<dbReference type="GO" id="GO:0016747">
    <property type="term" value="F:acyltransferase activity, transferring groups other than amino-acyl groups"/>
    <property type="evidence" value="ECO:0007669"/>
    <property type="project" value="InterPro"/>
</dbReference>
<evidence type="ECO:0000313" key="2">
    <source>
        <dbReference type="EMBL" id="SDE31477.1"/>
    </source>
</evidence>
<dbReference type="InterPro" id="IPR000182">
    <property type="entry name" value="GNAT_dom"/>
</dbReference>
<dbReference type="STRING" id="1285928.SAMN04487894_13423"/>
<sequence>MSLLKQIKSNIPDAIMIYEATAMDVDDITTIWRQGVLEQGAAANEDHLKVDNLKKDFRHQIEQQNENFKFWICLYKDTIVGWRSILPFHVSPNPVVKSGFGQSSTYVKKEFQGKGIGKMLLDYALDYCKNHSNLKYVFGIVLTDNKKSLKMCDEIGFYNMGTLPKVQNAAFPEWDFLVYQTK</sequence>
<dbReference type="Proteomes" id="UP000198757">
    <property type="component" value="Unassembled WGS sequence"/>
</dbReference>
<dbReference type="SUPFAM" id="SSF55729">
    <property type="entry name" value="Acyl-CoA N-acyltransferases (Nat)"/>
    <property type="match status" value="1"/>
</dbReference>
<reference evidence="3" key="1">
    <citation type="submission" date="2016-10" db="EMBL/GenBank/DDBJ databases">
        <authorList>
            <person name="Varghese N."/>
            <person name="Submissions S."/>
        </authorList>
    </citation>
    <scope>NUCLEOTIDE SEQUENCE [LARGE SCALE GENOMIC DNA]</scope>
    <source>
        <strain evidence="3">DSM 25811 / CCM 8410 / LMG 26954 / E90</strain>
    </source>
</reference>
<dbReference type="Pfam" id="PF00583">
    <property type="entry name" value="Acetyltransf_1"/>
    <property type="match status" value="1"/>
</dbReference>
<dbReference type="EMBL" id="FMZO01000034">
    <property type="protein sequence ID" value="SDE31477.1"/>
    <property type="molecule type" value="Genomic_DNA"/>
</dbReference>
<name>A0A1G7BWP4_NIADE</name>
<keyword evidence="2" id="KW-0808">Transferase</keyword>
<evidence type="ECO:0000259" key="1">
    <source>
        <dbReference type="PROSITE" id="PS51186"/>
    </source>
</evidence>
<accession>A0A1G7BWP4</accession>
<feature type="domain" description="N-acetyltransferase" evidence="1">
    <location>
        <begin position="15"/>
        <end position="178"/>
    </location>
</feature>
<protein>
    <submittedName>
        <fullName evidence="2">L-amino acid N-acyltransferase YncA</fullName>
    </submittedName>
</protein>
<keyword evidence="2" id="KW-0012">Acyltransferase</keyword>
<keyword evidence="3" id="KW-1185">Reference proteome</keyword>
<dbReference type="PROSITE" id="PS51186">
    <property type="entry name" value="GNAT"/>
    <property type="match status" value="1"/>
</dbReference>
<evidence type="ECO:0000313" key="3">
    <source>
        <dbReference type="Proteomes" id="UP000198757"/>
    </source>
</evidence>
<dbReference type="Gene3D" id="3.40.630.30">
    <property type="match status" value="1"/>
</dbReference>
<dbReference type="OrthoDB" id="9799096at2"/>
<organism evidence="2 3">
    <name type="scientific">Niabella drilacis (strain DSM 25811 / CCM 8410 / CCUG 62505 / LMG 26954 / E90)</name>
    <dbReference type="NCBI Taxonomy" id="1285928"/>
    <lineage>
        <taxon>Bacteria</taxon>
        <taxon>Pseudomonadati</taxon>
        <taxon>Bacteroidota</taxon>
        <taxon>Chitinophagia</taxon>
        <taxon>Chitinophagales</taxon>
        <taxon>Chitinophagaceae</taxon>
        <taxon>Niabella</taxon>
    </lineage>
</organism>
<dbReference type="RefSeq" id="WP_090393647.1">
    <property type="nucleotide sequence ID" value="NZ_FMZO01000034.1"/>
</dbReference>
<dbReference type="InterPro" id="IPR016181">
    <property type="entry name" value="Acyl_CoA_acyltransferase"/>
</dbReference>
<proteinExistence type="predicted"/>
<dbReference type="CDD" id="cd04301">
    <property type="entry name" value="NAT_SF"/>
    <property type="match status" value="1"/>
</dbReference>
<gene>
    <name evidence="2" type="ORF">SAMN04487894_13423</name>
</gene>